<name>A0A1E5P0L4_9ACTN</name>
<evidence type="ECO:0000313" key="3">
    <source>
        <dbReference type="Proteomes" id="UP000095705"/>
    </source>
</evidence>
<evidence type="ECO:0008006" key="4">
    <source>
        <dbReference type="Google" id="ProtNLM"/>
    </source>
</evidence>
<accession>A0A1E5P0L4</accession>
<gene>
    <name evidence="2" type="ORF">BGK67_34390</name>
</gene>
<dbReference type="AlphaFoldDB" id="A0A1E5P0L4"/>
<reference evidence="2 3" key="1">
    <citation type="submission" date="2016-08" db="EMBL/GenBank/DDBJ databases">
        <title>The complete genome of Streptomyces subrutilus 10-1-1.</title>
        <authorList>
            <person name="Chen X."/>
        </authorList>
    </citation>
    <scope>NUCLEOTIDE SEQUENCE [LARGE SCALE GENOMIC DNA]</scope>
    <source>
        <strain evidence="2 3">10-1-1</strain>
    </source>
</reference>
<sequence length="106" mass="11367">MRKILMSLGALSAAGMLTVGLTTSAQAATGTLYMTQAGQTTTYTDPKQGLCVTSDPAKGDVTFINRTNGVAWTYSRPGCDRAYQVDYLRVGQRLTLPAGWSILMLQ</sequence>
<organism evidence="2 3">
    <name type="scientific">Streptomyces subrutilus</name>
    <dbReference type="NCBI Taxonomy" id="36818"/>
    <lineage>
        <taxon>Bacteria</taxon>
        <taxon>Bacillati</taxon>
        <taxon>Actinomycetota</taxon>
        <taxon>Actinomycetes</taxon>
        <taxon>Kitasatosporales</taxon>
        <taxon>Streptomycetaceae</taxon>
        <taxon>Streptomyces</taxon>
    </lineage>
</organism>
<dbReference type="Proteomes" id="UP000095705">
    <property type="component" value="Unassembled WGS sequence"/>
</dbReference>
<keyword evidence="3" id="KW-1185">Reference proteome</keyword>
<comment type="caution">
    <text evidence="2">The sequence shown here is derived from an EMBL/GenBank/DDBJ whole genome shotgun (WGS) entry which is preliminary data.</text>
</comment>
<dbReference type="EMBL" id="MEHK01000002">
    <property type="protein sequence ID" value="OEJ22597.1"/>
    <property type="molecule type" value="Genomic_DNA"/>
</dbReference>
<feature type="signal peptide" evidence="1">
    <location>
        <begin position="1"/>
        <end position="27"/>
    </location>
</feature>
<keyword evidence="1" id="KW-0732">Signal</keyword>
<dbReference type="RefSeq" id="WP_069924642.1">
    <property type="nucleotide sequence ID" value="NZ_MEHK01000002.1"/>
</dbReference>
<evidence type="ECO:0000313" key="2">
    <source>
        <dbReference type="EMBL" id="OEJ22597.1"/>
    </source>
</evidence>
<feature type="chain" id="PRO_5009182801" description="Secreted protein" evidence="1">
    <location>
        <begin position="28"/>
        <end position="106"/>
    </location>
</feature>
<evidence type="ECO:0000256" key="1">
    <source>
        <dbReference type="SAM" id="SignalP"/>
    </source>
</evidence>
<proteinExistence type="predicted"/>
<dbReference type="OrthoDB" id="4250821at2"/>
<protein>
    <recommendedName>
        <fullName evidence="4">Secreted protein</fullName>
    </recommendedName>
</protein>